<name>A0ACD4DKG1_9NOCA</name>
<sequence>MKDTSDDRAEAPAPPACSSVVAAVLLDATPDWERVAAVLAPGNHESPNFRHRLVELPIGLPSPRWSGDPDSDPPWHLERFTLHAPAKFDEVLAYAGTTSAPADGERPRWELTLLDGLDGGQSALVLRLRHLVSSSVSGRADSMLSWARSVSEQGAESVRTAAHLFTAVGTGLFKTILGRAEDGTEHRPAPPSPRLHVLDADLHALRAVCERVGCRLSSGSTAALIAACAEYDRLYGRDDEPLRLLVPGPHGRAIPLVLDRAASADPLDLMRRLDAVLPAGDPPASPLGRLHPAAGPDVDIAFGSHDLFVSNLPGSHSPLYVGGAKVERYYGFGPAHGAMLTASAMSYRDTYCVGLTVDPTVVTDREAFDACLHDGMDAVLDQVA</sequence>
<proteinExistence type="predicted"/>
<dbReference type="Proteomes" id="UP001156484">
    <property type="component" value="Chromosome"/>
</dbReference>
<accession>A0ACD4DKG1</accession>
<gene>
    <name evidence="1" type="ORF">OED52_07935</name>
</gene>
<protein>
    <submittedName>
        <fullName evidence="1">WS/DGAT domain-containing protein</fullName>
    </submittedName>
</protein>
<evidence type="ECO:0000313" key="2">
    <source>
        <dbReference type="Proteomes" id="UP001156484"/>
    </source>
</evidence>
<evidence type="ECO:0000313" key="1">
    <source>
        <dbReference type="EMBL" id="UYP20440.1"/>
    </source>
</evidence>
<organism evidence="1 2">
    <name type="scientific">Rhodococcus sacchari</name>
    <dbReference type="NCBI Taxonomy" id="2962047"/>
    <lineage>
        <taxon>Bacteria</taxon>
        <taxon>Bacillati</taxon>
        <taxon>Actinomycetota</taxon>
        <taxon>Actinomycetes</taxon>
        <taxon>Mycobacteriales</taxon>
        <taxon>Nocardiaceae</taxon>
        <taxon>Rhodococcus</taxon>
    </lineage>
</organism>
<reference evidence="1" key="1">
    <citation type="submission" date="2022-10" db="EMBL/GenBank/DDBJ databases">
        <title>Rhodococcus ferula Z13 complete genome.</title>
        <authorList>
            <person name="Long X."/>
            <person name="Zang M."/>
        </authorList>
    </citation>
    <scope>NUCLEOTIDE SEQUENCE</scope>
    <source>
        <strain evidence="1">Z13</strain>
    </source>
</reference>
<dbReference type="EMBL" id="CP107551">
    <property type="protein sequence ID" value="UYP20440.1"/>
    <property type="molecule type" value="Genomic_DNA"/>
</dbReference>
<keyword evidence="2" id="KW-1185">Reference proteome</keyword>